<proteinExistence type="predicted"/>
<evidence type="ECO:0000313" key="2">
    <source>
        <dbReference type="EMBL" id="EQB33147.1"/>
    </source>
</evidence>
<sequence>MKGTWGRSLLGKRERDGLSVGAKACRRNFAAMADP</sequence>
<dbReference type="AlphaFoldDB" id="T0KFE5"/>
<evidence type="ECO:0000313" key="1">
    <source>
        <dbReference type="EMBL" id="EQB32128.1"/>
    </source>
</evidence>
<keyword evidence="3" id="KW-1185">Reference proteome</keyword>
<dbReference type="Proteomes" id="UP000015523">
    <property type="component" value="Unassembled WGS sequence"/>
</dbReference>
<comment type="caution">
    <text evidence="1">The sequence shown here is derived from an EMBL/GenBank/DDBJ whole genome shotgun (WGS) entry which is preliminary data.</text>
</comment>
<dbReference type="EMBL" id="AUWY01000076">
    <property type="protein sequence ID" value="EQB32128.1"/>
    <property type="molecule type" value="Genomic_DNA"/>
</dbReference>
<reference evidence="1 3" key="1">
    <citation type="journal article" date="2013" name="Genome Announc.">
        <title>Draft Genome Sequence of Sphingobium ummariense Strain RL-3, a Hexachlorocyclohexane-Degrading Bacterium.</title>
        <authorList>
            <person name="Kohli P."/>
            <person name="Dua A."/>
            <person name="Sangwan N."/>
            <person name="Oldach P."/>
            <person name="Khurana J.P."/>
            <person name="Lal R."/>
        </authorList>
    </citation>
    <scope>NUCLEOTIDE SEQUENCE [LARGE SCALE GENOMIC DNA]</scope>
    <source>
        <strain evidence="1 3">RL-3</strain>
    </source>
</reference>
<protein>
    <submittedName>
        <fullName evidence="1">Uncharacterized protein</fullName>
    </submittedName>
</protein>
<gene>
    <name evidence="2" type="ORF">M529_06345</name>
    <name evidence="1" type="ORF">M529_11110</name>
</gene>
<name>T0KFE5_9SPHN</name>
<dbReference type="EMBL" id="AUWY01000048">
    <property type="protein sequence ID" value="EQB33147.1"/>
    <property type="molecule type" value="Genomic_DNA"/>
</dbReference>
<accession>T0KFE5</accession>
<evidence type="ECO:0000313" key="3">
    <source>
        <dbReference type="Proteomes" id="UP000015523"/>
    </source>
</evidence>
<organism evidence="1 3">
    <name type="scientific">Sphingobium ummariense RL-3</name>
    <dbReference type="NCBI Taxonomy" id="1346791"/>
    <lineage>
        <taxon>Bacteria</taxon>
        <taxon>Pseudomonadati</taxon>
        <taxon>Pseudomonadota</taxon>
        <taxon>Alphaproteobacteria</taxon>
        <taxon>Sphingomonadales</taxon>
        <taxon>Sphingomonadaceae</taxon>
        <taxon>Sphingobium</taxon>
    </lineage>
</organism>